<evidence type="ECO:0000313" key="2">
    <source>
        <dbReference type="EMBL" id="RTR16571.1"/>
    </source>
</evidence>
<dbReference type="RefSeq" id="WP_126618839.1">
    <property type="nucleotide sequence ID" value="NZ_RXMA01000024.1"/>
</dbReference>
<dbReference type="Pfam" id="PF13692">
    <property type="entry name" value="Glyco_trans_1_4"/>
    <property type="match status" value="1"/>
</dbReference>
<evidence type="ECO:0000313" key="3">
    <source>
        <dbReference type="Proteomes" id="UP000277007"/>
    </source>
</evidence>
<proteinExistence type="predicted"/>
<organism evidence="2 3">
    <name type="scientific">Azospirillum griseum</name>
    <dbReference type="NCBI Taxonomy" id="2496639"/>
    <lineage>
        <taxon>Bacteria</taxon>
        <taxon>Pseudomonadati</taxon>
        <taxon>Pseudomonadota</taxon>
        <taxon>Alphaproteobacteria</taxon>
        <taxon>Rhodospirillales</taxon>
        <taxon>Azospirillaceae</taxon>
        <taxon>Azospirillum</taxon>
    </lineage>
</organism>
<dbReference type="Gene3D" id="3.40.50.2000">
    <property type="entry name" value="Glycogen Phosphorylase B"/>
    <property type="match status" value="2"/>
</dbReference>
<evidence type="ECO:0000259" key="1">
    <source>
        <dbReference type="Pfam" id="PF13579"/>
    </source>
</evidence>
<gene>
    <name evidence="2" type="ORF">EJ903_20265</name>
</gene>
<dbReference type="GO" id="GO:0016757">
    <property type="term" value="F:glycosyltransferase activity"/>
    <property type="evidence" value="ECO:0007669"/>
    <property type="project" value="UniProtKB-ARBA"/>
</dbReference>
<name>A0A431VCB7_9PROT</name>
<dbReference type="CDD" id="cd03794">
    <property type="entry name" value="GT4_WbuB-like"/>
    <property type="match status" value="1"/>
</dbReference>
<keyword evidence="3" id="KW-1185">Reference proteome</keyword>
<dbReference type="OrthoDB" id="185319at2"/>
<accession>A0A431VCB7</accession>
<sequence length="428" mass="44613">MPQASPSILFVNRVFPPDHGATGRCLADLAERLAVRGWRVGVVADGTGGEAEAASVGVVLRRTGRAVPSAERPDARSYLHALVRLTGAALRARRTDVVVTMTDPPLLGRVGPLLAARHGAVSIHWSQDMFPALLPVLGVRLPPPLMGFLERSMAGALARHDAVLAVGDCMAARLRAMGVPADRVGRLPNWADPRVHPVPHAENPARAALVGDGRFVVAYSGTLGLAHPMAGILDAADRLRARDPAIRFAIIGEGRGCAALAEAVRARGLSNVGLWPWQPDERLAGSLSAADLHLVTLHPAAAGLMVPSKLASAQAAGRPTLFLGPTDSEAGRAVAAARCGAVLDPQDGAALADAITAYAADPARCAREGMAAQRAAATWRADDAAARFDRLARELLARQTRGRPTGVRSGLVGWRVSVGRGSGRVPDA</sequence>
<dbReference type="InterPro" id="IPR028098">
    <property type="entry name" value="Glyco_trans_4-like_N"/>
</dbReference>
<dbReference type="Pfam" id="PF13579">
    <property type="entry name" value="Glyco_trans_4_4"/>
    <property type="match status" value="1"/>
</dbReference>
<protein>
    <submittedName>
        <fullName evidence="2">Glycosyltransferase WbuB</fullName>
    </submittedName>
</protein>
<dbReference type="EMBL" id="RXMA01000024">
    <property type="protein sequence ID" value="RTR16571.1"/>
    <property type="molecule type" value="Genomic_DNA"/>
</dbReference>
<comment type="caution">
    <text evidence="2">The sequence shown here is derived from an EMBL/GenBank/DDBJ whole genome shotgun (WGS) entry which is preliminary data.</text>
</comment>
<keyword evidence="2" id="KW-0808">Transferase</keyword>
<dbReference type="Proteomes" id="UP000277007">
    <property type="component" value="Unassembled WGS sequence"/>
</dbReference>
<dbReference type="PANTHER" id="PTHR12526">
    <property type="entry name" value="GLYCOSYLTRANSFERASE"/>
    <property type="match status" value="1"/>
</dbReference>
<dbReference type="PANTHER" id="PTHR12526:SF637">
    <property type="entry name" value="GLYCOSYLTRANSFERASE EPSF-RELATED"/>
    <property type="match status" value="1"/>
</dbReference>
<dbReference type="AlphaFoldDB" id="A0A431VCB7"/>
<reference evidence="2 3" key="1">
    <citation type="submission" date="2018-12" db="EMBL/GenBank/DDBJ databases">
        <authorList>
            <person name="Yang Y."/>
        </authorList>
    </citation>
    <scope>NUCLEOTIDE SEQUENCE [LARGE SCALE GENOMIC DNA]</scope>
    <source>
        <strain evidence="2 3">L-25-5w-1</strain>
    </source>
</reference>
<feature type="domain" description="Glycosyltransferase subfamily 4-like N-terminal" evidence="1">
    <location>
        <begin position="20"/>
        <end position="190"/>
    </location>
</feature>
<dbReference type="SUPFAM" id="SSF53756">
    <property type="entry name" value="UDP-Glycosyltransferase/glycogen phosphorylase"/>
    <property type="match status" value="1"/>
</dbReference>